<evidence type="ECO:0000256" key="9">
    <source>
        <dbReference type="SAM" id="Phobius"/>
    </source>
</evidence>
<dbReference type="PANTHER" id="PTHR23292:SF6">
    <property type="entry name" value="FI16602P1-RELATED"/>
    <property type="match status" value="1"/>
</dbReference>
<dbReference type="Proteomes" id="UP001642483">
    <property type="component" value="Unassembled WGS sequence"/>
</dbReference>
<evidence type="ECO:0000256" key="1">
    <source>
        <dbReference type="ARBA" id="ARBA00004414"/>
    </source>
</evidence>
<feature type="compositionally biased region" description="Pro residues" evidence="8">
    <location>
        <begin position="51"/>
        <end position="60"/>
    </location>
</feature>
<dbReference type="Pfam" id="PF10601">
    <property type="entry name" value="zf-LITAF-like"/>
    <property type="match status" value="1"/>
</dbReference>
<dbReference type="PROSITE" id="PS51837">
    <property type="entry name" value="LITAF"/>
    <property type="match status" value="1"/>
</dbReference>
<dbReference type="InterPro" id="IPR006629">
    <property type="entry name" value="LITAF"/>
</dbReference>
<evidence type="ECO:0000256" key="2">
    <source>
        <dbReference type="ARBA" id="ARBA00004481"/>
    </source>
</evidence>
<comment type="caution">
    <text evidence="11">The sequence shown here is derived from an EMBL/GenBank/DDBJ whole genome shotgun (WGS) entry which is preliminary data.</text>
</comment>
<evidence type="ECO:0000313" key="11">
    <source>
        <dbReference type="EMBL" id="CAK8690707.1"/>
    </source>
</evidence>
<keyword evidence="9" id="KW-0812">Transmembrane</keyword>
<comment type="similarity">
    <text evidence="4">Belongs to the CDIP1/LITAF family.</text>
</comment>
<dbReference type="SMART" id="SM00714">
    <property type="entry name" value="LITAF"/>
    <property type="match status" value="1"/>
</dbReference>
<evidence type="ECO:0000256" key="7">
    <source>
        <dbReference type="ARBA" id="ARBA00023136"/>
    </source>
</evidence>
<evidence type="ECO:0000256" key="3">
    <source>
        <dbReference type="ARBA" id="ARBA00004630"/>
    </source>
</evidence>
<gene>
    <name evidence="11" type="ORF">CVLEPA_LOCUS23291</name>
</gene>
<dbReference type="InterPro" id="IPR037519">
    <property type="entry name" value="LITAF_fam"/>
</dbReference>
<evidence type="ECO:0000256" key="8">
    <source>
        <dbReference type="SAM" id="MobiDB-lite"/>
    </source>
</evidence>
<keyword evidence="7 9" id="KW-0472">Membrane</keyword>
<keyword evidence="9" id="KW-1133">Transmembrane helix</keyword>
<accession>A0ABP0GG40</accession>
<feature type="region of interest" description="Disordered" evidence="8">
    <location>
        <begin position="10"/>
        <end position="63"/>
    </location>
</feature>
<evidence type="ECO:0000256" key="5">
    <source>
        <dbReference type="ARBA" id="ARBA00022723"/>
    </source>
</evidence>
<comment type="subcellular location">
    <subcellularLocation>
        <location evidence="2">Endosome membrane</location>
        <topology evidence="2">Peripheral membrane protein</topology>
    </subcellularLocation>
    <subcellularLocation>
        <location evidence="1">Late endosome membrane</location>
    </subcellularLocation>
    <subcellularLocation>
        <location evidence="3">Lysosome membrane</location>
        <topology evidence="3">Peripheral membrane protein</topology>
        <orientation evidence="3">Cytoplasmic side</orientation>
    </subcellularLocation>
</comment>
<organism evidence="11 12">
    <name type="scientific">Clavelina lepadiformis</name>
    <name type="common">Light-bulb sea squirt</name>
    <name type="synonym">Ascidia lepadiformis</name>
    <dbReference type="NCBI Taxonomy" id="159417"/>
    <lineage>
        <taxon>Eukaryota</taxon>
        <taxon>Metazoa</taxon>
        <taxon>Chordata</taxon>
        <taxon>Tunicata</taxon>
        <taxon>Ascidiacea</taxon>
        <taxon>Aplousobranchia</taxon>
        <taxon>Clavelinidae</taxon>
        <taxon>Clavelina</taxon>
    </lineage>
</organism>
<keyword evidence="5" id="KW-0479">Metal-binding</keyword>
<evidence type="ECO:0000259" key="10">
    <source>
        <dbReference type="PROSITE" id="PS51837"/>
    </source>
</evidence>
<reference evidence="11 12" key="1">
    <citation type="submission" date="2024-02" db="EMBL/GenBank/DDBJ databases">
        <authorList>
            <person name="Daric V."/>
            <person name="Darras S."/>
        </authorList>
    </citation>
    <scope>NUCLEOTIDE SEQUENCE [LARGE SCALE GENOMIC DNA]</scope>
</reference>
<keyword evidence="6" id="KW-0862">Zinc</keyword>
<keyword evidence="12" id="KW-1185">Reference proteome</keyword>
<evidence type="ECO:0000313" key="12">
    <source>
        <dbReference type="Proteomes" id="UP001642483"/>
    </source>
</evidence>
<evidence type="ECO:0000256" key="6">
    <source>
        <dbReference type="ARBA" id="ARBA00022833"/>
    </source>
</evidence>
<protein>
    <recommendedName>
        <fullName evidence="10">LITAF domain-containing protein</fullName>
    </recommendedName>
</protein>
<name>A0ABP0GG40_CLALP</name>
<proteinExistence type="inferred from homology"/>
<feature type="domain" description="LITAF" evidence="10">
    <location>
        <begin position="74"/>
        <end position="157"/>
    </location>
</feature>
<evidence type="ECO:0000256" key="4">
    <source>
        <dbReference type="ARBA" id="ARBA00005975"/>
    </source>
</evidence>
<feature type="transmembrane region" description="Helical" evidence="9">
    <location>
        <begin position="113"/>
        <end position="134"/>
    </location>
</feature>
<dbReference type="EMBL" id="CAWYQH010000119">
    <property type="protein sequence ID" value="CAK8690707.1"/>
    <property type="molecule type" value="Genomic_DNA"/>
</dbReference>
<dbReference type="PANTHER" id="PTHR23292">
    <property type="entry name" value="LIPOPOLYSACCHARIDE-INDUCED TUMOR NECROSIS FACTOR-ALPHA FACTOR"/>
    <property type="match status" value="1"/>
</dbReference>
<sequence length="157" mass="17029">MGYGVLDYVGKSNVMDTGPPPSYVQVQETTQPPPEKSGLPPAGPGMMPVPHQAPPPPQQGFPPQAYAQQQMAVQQQIYVQHPVMFGPHSMQVMCGYCHQTVQTTTESNLKSSAILFATLLCLVGGILCFWIPCVMDSSYETTHRCPACNETLGVYNA</sequence>